<dbReference type="Pfam" id="PF13458">
    <property type="entry name" value="Peripla_BP_6"/>
    <property type="match status" value="1"/>
</dbReference>
<dbReference type="PRINTS" id="PR00337">
    <property type="entry name" value="LEUILEVALBP"/>
</dbReference>
<keyword evidence="9" id="KW-1185">Reference proteome</keyword>
<dbReference type="Proteomes" id="UP000650511">
    <property type="component" value="Unassembled WGS sequence"/>
</dbReference>
<dbReference type="InterPro" id="IPR051010">
    <property type="entry name" value="BCAA_transport"/>
</dbReference>
<reference evidence="8" key="2">
    <citation type="submission" date="2020-09" db="EMBL/GenBank/DDBJ databases">
        <authorList>
            <person name="Sun Q."/>
            <person name="Zhou Y."/>
        </authorList>
    </citation>
    <scope>NUCLEOTIDE SEQUENCE</scope>
    <source>
        <strain evidence="8">CGMCC 1.14988</strain>
    </source>
</reference>
<gene>
    <name evidence="8" type="ORF">GCM10011354_03960</name>
</gene>
<dbReference type="InterPro" id="IPR028081">
    <property type="entry name" value="Leu-bd"/>
</dbReference>
<dbReference type="PROSITE" id="PS51257">
    <property type="entry name" value="PROKAR_LIPOPROTEIN"/>
    <property type="match status" value="1"/>
</dbReference>
<evidence type="ECO:0000256" key="1">
    <source>
        <dbReference type="ARBA" id="ARBA00010062"/>
    </source>
</evidence>
<feature type="region of interest" description="Disordered" evidence="5">
    <location>
        <begin position="21"/>
        <end position="71"/>
    </location>
</feature>
<organism evidence="8 9">
    <name type="scientific">Egicoccus halophilus</name>
    <dbReference type="NCBI Taxonomy" id="1670830"/>
    <lineage>
        <taxon>Bacteria</taxon>
        <taxon>Bacillati</taxon>
        <taxon>Actinomycetota</taxon>
        <taxon>Nitriliruptoria</taxon>
        <taxon>Egicoccales</taxon>
        <taxon>Egicoccaceae</taxon>
        <taxon>Egicoccus</taxon>
    </lineage>
</organism>
<feature type="compositionally biased region" description="Acidic residues" evidence="5">
    <location>
        <begin position="29"/>
        <end position="70"/>
    </location>
</feature>
<proteinExistence type="inferred from homology"/>
<evidence type="ECO:0000256" key="4">
    <source>
        <dbReference type="ARBA" id="ARBA00022970"/>
    </source>
</evidence>
<evidence type="ECO:0000313" key="9">
    <source>
        <dbReference type="Proteomes" id="UP000650511"/>
    </source>
</evidence>
<evidence type="ECO:0000256" key="6">
    <source>
        <dbReference type="SAM" id="SignalP"/>
    </source>
</evidence>
<dbReference type="OrthoDB" id="7337537at2"/>
<evidence type="ECO:0000256" key="3">
    <source>
        <dbReference type="ARBA" id="ARBA00022729"/>
    </source>
</evidence>
<evidence type="ECO:0000313" key="8">
    <source>
        <dbReference type="EMBL" id="GGI03423.1"/>
    </source>
</evidence>
<dbReference type="PANTHER" id="PTHR30483">
    <property type="entry name" value="LEUCINE-SPECIFIC-BINDING PROTEIN"/>
    <property type="match status" value="1"/>
</dbReference>
<evidence type="ECO:0000259" key="7">
    <source>
        <dbReference type="Pfam" id="PF13458"/>
    </source>
</evidence>
<comment type="similarity">
    <text evidence="1">Belongs to the leucine-binding protein family.</text>
</comment>
<dbReference type="InterPro" id="IPR028082">
    <property type="entry name" value="Peripla_BP_I"/>
</dbReference>
<dbReference type="RefSeq" id="WP_130648415.1">
    <property type="nucleotide sequence ID" value="NZ_BMHA01000001.1"/>
</dbReference>
<accession>A0A8J3A5C1</accession>
<keyword evidence="2" id="KW-0813">Transport</keyword>
<feature type="chain" id="PRO_5039512139" description="Leucine-binding protein domain-containing protein" evidence="6">
    <location>
        <begin position="25"/>
        <end position="453"/>
    </location>
</feature>
<name>A0A8J3A5C1_9ACTN</name>
<dbReference type="Gene3D" id="3.40.50.2300">
    <property type="match status" value="2"/>
</dbReference>
<evidence type="ECO:0000256" key="5">
    <source>
        <dbReference type="SAM" id="MobiDB-lite"/>
    </source>
</evidence>
<feature type="domain" description="Leucine-binding protein" evidence="7">
    <location>
        <begin position="76"/>
        <end position="390"/>
    </location>
</feature>
<evidence type="ECO:0000256" key="2">
    <source>
        <dbReference type="ARBA" id="ARBA00022448"/>
    </source>
</evidence>
<keyword evidence="4" id="KW-0029">Amino-acid transport</keyword>
<reference evidence="8" key="1">
    <citation type="journal article" date="2014" name="Int. J. Syst. Evol. Microbiol.">
        <title>Complete genome sequence of Corynebacterium casei LMG S-19264T (=DSM 44701T), isolated from a smear-ripened cheese.</title>
        <authorList>
            <consortium name="US DOE Joint Genome Institute (JGI-PGF)"/>
            <person name="Walter F."/>
            <person name="Albersmeier A."/>
            <person name="Kalinowski J."/>
            <person name="Ruckert C."/>
        </authorList>
    </citation>
    <scope>NUCLEOTIDE SEQUENCE</scope>
    <source>
        <strain evidence="8">CGMCC 1.14988</strain>
    </source>
</reference>
<protein>
    <recommendedName>
        <fullName evidence="7">Leucine-binding protein domain-containing protein</fullName>
    </recommendedName>
</protein>
<keyword evidence="3 6" id="KW-0732">Signal</keyword>
<dbReference type="InterPro" id="IPR000709">
    <property type="entry name" value="Leu_Ile_Val-bd"/>
</dbReference>
<comment type="caution">
    <text evidence="8">The sequence shown here is derived from an EMBL/GenBank/DDBJ whole genome shotgun (WGS) entry which is preliminary data.</text>
</comment>
<sequence>MKRSLWLRRMAAVTALALATAACGGDGDTTGDEPEPTDTTEETTDEPADEETEPTDEPEGEEPADEEQAVEGDGTLNLGYILPESGPLAFLGPPQIQAVQMAVDEINAAGGVLGNDVTLESGDEAGDTTIASESAQRLIGAGVNAVVGAAASGMSLSFVDALTGAGVVQCSASNTSPTFTGGDYGGLYFRTAPTDALQGPVLAETIVADGNTNPAILARADDYGQGLLDATVEELEAQGATVAASITYDPEAANFEAEVNQVAQSGADSVALIAFDEGAQILASMIEAGLGPQNIMVYGADGVASDTLWEDVDPNDPSVLDGMKGTRPAADADEGFIQRFTDETGLSDTTYAAQAFDCAMIIALAAEAAGSDEGSAIAAEMVGVTTGDTACTSFEECRDALEAGDTIAYDTASGVVLTETETGNGEPESGMYDVWELDGEGALSVIDTVESNF</sequence>
<dbReference type="SUPFAM" id="SSF53822">
    <property type="entry name" value="Periplasmic binding protein-like I"/>
    <property type="match status" value="1"/>
</dbReference>
<dbReference type="PANTHER" id="PTHR30483:SF6">
    <property type="entry name" value="PERIPLASMIC BINDING PROTEIN OF ABC TRANSPORTER FOR NATURAL AMINO ACIDS"/>
    <property type="match status" value="1"/>
</dbReference>
<feature type="signal peptide" evidence="6">
    <location>
        <begin position="1"/>
        <end position="24"/>
    </location>
</feature>
<dbReference type="GO" id="GO:0006865">
    <property type="term" value="P:amino acid transport"/>
    <property type="evidence" value="ECO:0007669"/>
    <property type="project" value="UniProtKB-KW"/>
</dbReference>
<dbReference type="EMBL" id="BMHA01000001">
    <property type="protein sequence ID" value="GGI03423.1"/>
    <property type="molecule type" value="Genomic_DNA"/>
</dbReference>
<dbReference type="CDD" id="cd06346">
    <property type="entry name" value="PBP1_ABC_ligand_binding-like"/>
    <property type="match status" value="1"/>
</dbReference>
<dbReference type="AlphaFoldDB" id="A0A8J3A5C1"/>